<proteinExistence type="inferred from homology"/>
<dbReference type="Pfam" id="PF13489">
    <property type="entry name" value="Methyltransf_23"/>
    <property type="match status" value="1"/>
</dbReference>
<reference evidence="4" key="1">
    <citation type="submission" date="2024-06" db="EMBL/GenBank/DDBJ databases">
        <title>Draft Genome Sequences of Epichloe bromicola Strains Isolated from Elymus ciliaris.</title>
        <authorList>
            <consortium name="Epichloe bromicola genome sequencing consortium"/>
            <person name="Miura A."/>
            <person name="Imano S."/>
            <person name="Ashida A."/>
            <person name="Sato I."/>
            <person name="Chiba S."/>
            <person name="Tanaka A."/>
            <person name="Camagna M."/>
            <person name="Takemoto D."/>
        </authorList>
    </citation>
    <scope>NUCLEOTIDE SEQUENCE [LARGE SCALE GENOMIC DNA]</scope>
    <source>
        <strain evidence="4">DP</strain>
    </source>
</reference>
<dbReference type="PANTHER" id="PTHR43591">
    <property type="entry name" value="METHYLTRANSFERASE"/>
    <property type="match status" value="1"/>
</dbReference>
<feature type="compositionally biased region" description="Low complexity" evidence="2">
    <location>
        <begin position="138"/>
        <end position="156"/>
    </location>
</feature>
<dbReference type="SUPFAM" id="SSF53335">
    <property type="entry name" value="S-adenosyl-L-methionine-dependent methyltransferases"/>
    <property type="match status" value="2"/>
</dbReference>
<name>A0ABQ0CRB4_9HYPO</name>
<dbReference type="Proteomes" id="UP001562357">
    <property type="component" value="Unassembled WGS sequence"/>
</dbReference>
<organism evidence="3 4">
    <name type="scientific">Epichloe bromicola</name>
    <dbReference type="NCBI Taxonomy" id="79588"/>
    <lineage>
        <taxon>Eukaryota</taxon>
        <taxon>Fungi</taxon>
        <taxon>Dikarya</taxon>
        <taxon>Ascomycota</taxon>
        <taxon>Pezizomycotina</taxon>
        <taxon>Sordariomycetes</taxon>
        <taxon>Hypocreomycetidae</taxon>
        <taxon>Hypocreales</taxon>
        <taxon>Clavicipitaceae</taxon>
        <taxon>Epichloe</taxon>
    </lineage>
</organism>
<accession>A0ABQ0CRB4</accession>
<evidence type="ECO:0000256" key="2">
    <source>
        <dbReference type="SAM" id="MobiDB-lite"/>
    </source>
</evidence>
<sequence length="333" mass="37442">MPKDQECQNLGRNFAPDADVTREKESSPSSEGTLADGAHANWRVRSGAEDQKEERAAYRASLQSEEVDLLTQEEQDRLDFQHEIYLFTMNGRLGRAPVREPRNVLDVATGTGIWAVRTQPPTRPATSSGRTSRRCNAPGRRPTSPSSGTTSKRTPGLPGPQLDYLHLRFTICCFDSTPSVIRRAFEHLAPGGWIEFYDPSVSYFAVDQPLEGAAIRKWASLVNEGGLRVGRDMSKARRYVEWLRDAGFVNVAEERLILPCNAWEKDERMKEFGGMMLRNELALVGCLGKFLRLAVEEEEEARAVEEAARNLRDSSLRLCKYMYIVYAQKPLAA</sequence>
<evidence type="ECO:0000313" key="4">
    <source>
        <dbReference type="Proteomes" id="UP001562357"/>
    </source>
</evidence>
<dbReference type="Gene3D" id="3.40.50.150">
    <property type="entry name" value="Vaccinia Virus protein VP39"/>
    <property type="match status" value="1"/>
</dbReference>
<feature type="region of interest" description="Disordered" evidence="2">
    <location>
        <begin position="1"/>
        <end position="55"/>
    </location>
</feature>
<dbReference type="PANTHER" id="PTHR43591:SF102">
    <property type="entry name" value="S-ADENOSYL-L-METHIONINE-DEPENDENT METHYLTRANSFERASE"/>
    <property type="match status" value="1"/>
</dbReference>
<comment type="caution">
    <text evidence="3">The sequence shown here is derived from an EMBL/GenBank/DDBJ whole genome shotgun (WGS) entry which is preliminary data.</text>
</comment>
<gene>
    <name evidence="3" type="primary">g4306</name>
    <name evidence="3" type="ORF">EsDP_00004306</name>
</gene>
<feature type="region of interest" description="Disordered" evidence="2">
    <location>
        <begin position="116"/>
        <end position="157"/>
    </location>
</feature>
<feature type="compositionally biased region" description="Basic and acidic residues" evidence="2">
    <location>
        <begin position="46"/>
        <end position="55"/>
    </location>
</feature>
<evidence type="ECO:0000313" key="3">
    <source>
        <dbReference type="EMBL" id="GAB0135987.1"/>
    </source>
</evidence>
<protein>
    <recommendedName>
        <fullName evidence="5">S-adenosyl-L-methionine-dependent methyltransferase</fullName>
    </recommendedName>
</protein>
<evidence type="ECO:0000256" key="1">
    <source>
        <dbReference type="ARBA" id="ARBA00038158"/>
    </source>
</evidence>
<comment type="similarity">
    <text evidence="1">Belongs to the methyltransferase superfamily. LaeA methyltransferase family.</text>
</comment>
<keyword evidence="4" id="KW-1185">Reference proteome</keyword>
<dbReference type="InterPro" id="IPR029063">
    <property type="entry name" value="SAM-dependent_MTases_sf"/>
</dbReference>
<dbReference type="EMBL" id="BAAFGZ010000162">
    <property type="protein sequence ID" value="GAB0135987.1"/>
    <property type="molecule type" value="Genomic_DNA"/>
</dbReference>
<evidence type="ECO:0008006" key="5">
    <source>
        <dbReference type="Google" id="ProtNLM"/>
    </source>
</evidence>